<dbReference type="RefSeq" id="WP_133614280.1">
    <property type="nucleotide sequence ID" value="NZ_SNYW01000010.1"/>
</dbReference>
<evidence type="ECO:0000313" key="5">
    <source>
        <dbReference type="Proteomes" id="UP000295783"/>
    </source>
</evidence>
<gene>
    <name evidence="4" type="ORF">A8950_2814</name>
</gene>
<dbReference type="InterPro" id="IPR007492">
    <property type="entry name" value="LytTR_DNA-bd_dom"/>
</dbReference>
<dbReference type="SMART" id="SM00850">
    <property type="entry name" value="LytTR"/>
    <property type="match status" value="1"/>
</dbReference>
<feature type="transmembrane region" description="Helical" evidence="1">
    <location>
        <begin position="41"/>
        <end position="61"/>
    </location>
</feature>
<feature type="transmembrane region" description="Helical" evidence="1">
    <location>
        <begin position="166"/>
        <end position="192"/>
    </location>
</feature>
<dbReference type="GO" id="GO:0003677">
    <property type="term" value="F:DNA binding"/>
    <property type="evidence" value="ECO:0007669"/>
    <property type="project" value="InterPro"/>
</dbReference>
<evidence type="ECO:0000259" key="3">
    <source>
        <dbReference type="PROSITE" id="PS50930"/>
    </source>
</evidence>
<feature type="transmembrane region" description="Helical" evidence="1">
    <location>
        <begin position="212"/>
        <end position="233"/>
    </location>
</feature>
<feature type="domain" description="HTH LytTR-type" evidence="3">
    <location>
        <begin position="285"/>
        <end position="390"/>
    </location>
</feature>
<dbReference type="PROSITE" id="PS50930">
    <property type="entry name" value="HTH_LYTTR"/>
    <property type="match status" value="1"/>
</dbReference>
<proteinExistence type="predicted"/>
<dbReference type="EMBL" id="SNYW01000010">
    <property type="protein sequence ID" value="TDQ80944.1"/>
    <property type="molecule type" value="Genomic_DNA"/>
</dbReference>
<feature type="transmembrane region" description="Helical" evidence="1">
    <location>
        <begin position="73"/>
        <end position="96"/>
    </location>
</feature>
<dbReference type="GO" id="GO:0016020">
    <property type="term" value="C:membrane"/>
    <property type="evidence" value="ECO:0007669"/>
    <property type="project" value="UniProtKB-UniRule"/>
</dbReference>
<dbReference type="Gene3D" id="2.40.50.1020">
    <property type="entry name" value="LytTr DNA-binding domain"/>
    <property type="match status" value="1"/>
</dbReference>
<evidence type="ECO:0000256" key="1">
    <source>
        <dbReference type="PROSITE-ProRule" id="PRU00244"/>
    </source>
</evidence>
<name>A0A4R6WR81_9PROT</name>
<dbReference type="Pfam" id="PF03707">
    <property type="entry name" value="MHYT"/>
    <property type="match status" value="3"/>
</dbReference>
<feature type="transmembrane region" description="Helical" evidence="1">
    <location>
        <begin position="137"/>
        <end position="159"/>
    </location>
</feature>
<dbReference type="Proteomes" id="UP000295783">
    <property type="component" value="Unassembled WGS sequence"/>
</dbReference>
<accession>A0A4R6WR81</accession>
<feature type="transmembrane region" description="Helical" evidence="1">
    <location>
        <begin position="6"/>
        <end position="29"/>
    </location>
</feature>
<dbReference type="InterPro" id="IPR005330">
    <property type="entry name" value="MHYT_dom"/>
</dbReference>
<dbReference type="Pfam" id="PF04397">
    <property type="entry name" value="LytTR"/>
    <property type="match status" value="1"/>
</dbReference>
<dbReference type="PANTHER" id="PTHR35152">
    <property type="entry name" value="DOMAIN SIGNALLING PROTEIN, PUTATIVE (AFU_ORTHOLOGUE AFUA_5G11310)-RELATED"/>
    <property type="match status" value="1"/>
</dbReference>
<dbReference type="PIRSF" id="PIRSF036615">
    <property type="entry name" value="MHYT_LytTR"/>
    <property type="match status" value="1"/>
</dbReference>
<keyword evidence="5" id="KW-1185">Reference proteome</keyword>
<keyword evidence="1" id="KW-0812">Transmembrane</keyword>
<protein>
    <submittedName>
        <fullName evidence="4">NO-binding membrane sensor protein with MHYT domain</fullName>
    </submittedName>
</protein>
<dbReference type="OrthoDB" id="9781059at2"/>
<feature type="transmembrane region" description="Helical" evidence="1">
    <location>
        <begin position="103"/>
        <end position="125"/>
    </location>
</feature>
<keyword evidence="1" id="KW-1133">Transmembrane helix</keyword>
<comment type="caution">
    <text evidence="4">The sequence shown here is derived from an EMBL/GenBank/DDBJ whole genome shotgun (WGS) entry which is preliminary data.</text>
</comment>
<organism evidence="4 5">
    <name type="scientific">Dongia mobilis</name>
    <dbReference type="NCBI Taxonomy" id="578943"/>
    <lineage>
        <taxon>Bacteria</taxon>
        <taxon>Pseudomonadati</taxon>
        <taxon>Pseudomonadota</taxon>
        <taxon>Alphaproteobacteria</taxon>
        <taxon>Rhodospirillales</taxon>
        <taxon>Dongiaceae</taxon>
        <taxon>Dongia</taxon>
    </lineage>
</organism>
<evidence type="ECO:0000259" key="2">
    <source>
        <dbReference type="PROSITE" id="PS50924"/>
    </source>
</evidence>
<reference evidence="4 5" key="1">
    <citation type="submission" date="2019-03" db="EMBL/GenBank/DDBJ databases">
        <title>Genomic Encyclopedia of Type Strains, Phase III (KMG-III): the genomes of soil and plant-associated and newly described type strains.</title>
        <authorList>
            <person name="Whitman W."/>
        </authorList>
    </citation>
    <scope>NUCLEOTIDE SEQUENCE [LARGE SCALE GENOMIC DNA]</scope>
    <source>
        <strain evidence="4 5">CGMCC 1.7660</strain>
    </source>
</reference>
<dbReference type="PANTHER" id="PTHR35152:SF1">
    <property type="entry name" value="DOMAIN SIGNALLING PROTEIN, PUTATIVE (AFU_ORTHOLOGUE AFUA_5G11310)-RELATED"/>
    <property type="match status" value="1"/>
</dbReference>
<evidence type="ECO:0000313" key="4">
    <source>
        <dbReference type="EMBL" id="TDQ80944.1"/>
    </source>
</evidence>
<feature type="domain" description="MHYT" evidence="2">
    <location>
        <begin position="5"/>
        <end position="195"/>
    </location>
</feature>
<dbReference type="InterPro" id="IPR012073">
    <property type="entry name" value="LytTR_MHYT"/>
</dbReference>
<dbReference type="AlphaFoldDB" id="A0A4R6WR81"/>
<sequence length="401" mass="41949">MTVTHEPWLVLLSILIAIQGSFVGLRLAVQIPLAVGMRRRALLAGAALSLGIGIWSMHFIGMLAARLPAEIDFLVFPTLLSFLVCVLVVGLALVAVAIEGRAAWRLAASAIFMGAGIATMHYIGMSALHGAAHLDHAAWSVVASVGIAIVTSGGALWLAFEGGRRVVLPVSASAVALGLAISGMHYTAMAGLTLHPLGLPAAAQSPVLSSDLLAILVAVVAFLVTGIFFLILVPDRAARLAIEPGPAAAPSLPMVPKMPADLPQTTSLGPLGGAGSAPLRYSDRIPAERDGVTLMVPADQILAVHANAHYTYIFTGADQLFCSLSIGEVERRLDPGQFARVHRSHIVSLRHVAALRRVGDHGVVQLNSRPPVDVPVSRAKIPTLRRILSMPEPPTLSEAAS</sequence>
<keyword evidence="1" id="KW-0472">Membrane</keyword>
<dbReference type="PROSITE" id="PS50924">
    <property type="entry name" value="MHYT"/>
    <property type="match status" value="1"/>
</dbReference>